<comment type="subcellular location">
    <subcellularLocation>
        <location evidence="1 10 11">Nucleus</location>
    </subcellularLocation>
</comment>
<dbReference type="GO" id="GO:0005634">
    <property type="term" value="C:nucleus"/>
    <property type="evidence" value="ECO:0007669"/>
    <property type="project" value="UniProtKB-SubCell"/>
</dbReference>
<name>A0A1Y3BUJ4_EURMA</name>
<feature type="compositionally biased region" description="Basic and acidic residues" evidence="12">
    <location>
        <begin position="83"/>
        <end position="94"/>
    </location>
</feature>
<evidence type="ECO:0000256" key="12">
    <source>
        <dbReference type="SAM" id="MobiDB-lite"/>
    </source>
</evidence>
<organism evidence="15 16">
    <name type="scientific">Euroglyphus maynei</name>
    <name type="common">Mayne's house dust mite</name>
    <dbReference type="NCBI Taxonomy" id="6958"/>
    <lineage>
        <taxon>Eukaryota</taxon>
        <taxon>Metazoa</taxon>
        <taxon>Ecdysozoa</taxon>
        <taxon>Arthropoda</taxon>
        <taxon>Chelicerata</taxon>
        <taxon>Arachnida</taxon>
        <taxon>Acari</taxon>
        <taxon>Acariformes</taxon>
        <taxon>Sarcoptiformes</taxon>
        <taxon>Astigmata</taxon>
        <taxon>Psoroptidia</taxon>
        <taxon>Analgoidea</taxon>
        <taxon>Pyroglyphidae</taxon>
        <taxon>Pyroglyphinae</taxon>
        <taxon>Euroglyphus</taxon>
    </lineage>
</organism>
<dbReference type="PROSITE" id="PS00028">
    <property type="entry name" value="ZINC_FINGER_C2H2_1"/>
    <property type="match status" value="1"/>
</dbReference>
<dbReference type="Proteomes" id="UP000194236">
    <property type="component" value="Unassembled WGS sequence"/>
</dbReference>
<feature type="non-terminal residue" evidence="15">
    <location>
        <position position="458"/>
    </location>
</feature>
<evidence type="ECO:0000256" key="10">
    <source>
        <dbReference type="PROSITE-ProRule" id="PRU00108"/>
    </source>
</evidence>
<dbReference type="PROSITE" id="PS50071">
    <property type="entry name" value="HOMEOBOX_2"/>
    <property type="match status" value="1"/>
</dbReference>
<dbReference type="PANTHER" id="PTHR45891">
    <property type="entry name" value="ZINC FINGER HOMEOBOX PROTEIN"/>
    <property type="match status" value="1"/>
</dbReference>
<dbReference type="InterPro" id="IPR009057">
    <property type="entry name" value="Homeodomain-like_sf"/>
</dbReference>
<dbReference type="Pfam" id="PF00046">
    <property type="entry name" value="Homeodomain"/>
    <property type="match status" value="1"/>
</dbReference>
<gene>
    <name evidence="15" type="ORF">BLA29_005750</name>
</gene>
<keyword evidence="3" id="KW-0677">Repeat</keyword>
<dbReference type="CDD" id="cd00086">
    <property type="entry name" value="homeodomain"/>
    <property type="match status" value="1"/>
</dbReference>
<dbReference type="Gene3D" id="1.10.10.60">
    <property type="entry name" value="Homeodomain-like"/>
    <property type="match status" value="1"/>
</dbReference>
<feature type="region of interest" description="Disordered" evidence="12">
    <location>
        <begin position="236"/>
        <end position="260"/>
    </location>
</feature>
<dbReference type="InterPro" id="IPR051968">
    <property type="entry name" value="ZnFinger_Homeobox_TR"/>
</dbReference>
<dbReference type="GO" id="GO:0008270">
    <property type="term" value="F:zinc ion binding"/>
    <property type="evidence" value="ECO:0007669"/>
    <property type="project" value="UniProtKB-KW"/>
</dbReference>
<evidence type="ECO:0000256" key="2">
    <source>
        <dbReference type="ARBA" id="ARBA00022723"/>
    </source>
</evidence>
<keyword evidence="6 10" id="KW-0238">DNA-binding</keyword>
<feature type="non-terminal residue" evidence="15">
    <location>
        <position position="1"/>
    </location>
</feature>
<evidence type="ECO:0000256" key="1">
    <source>
        <dbReference type="ARBA" id="ARBA00004123"/>
    </source>
</evidence>
<evidence type="ECO:0000256" key="11">
    <source>
        <dbReference type="RuleBase" id="RU000682"/>
    </source>
</evidence>
<dbReference type="FunFam" id="1.10.10.60:FF:000064">
    <property type="entry name" value="Zinc finger homeobox protein 4"/>
    <property type="match status" value="1"/>
</dbReference>
<dbReference type="PANTHER" id="PTHR45891:SF3">
    <property type="entry name" value="ZINC FINGER PROTEIN 2"/>
    <property type="match status" value="1"/>
</dbReference>
<dbReference type="GO" id="GO:0000978">
    <property type="term" value="F:RNA polymerase II cis-regulatory region sequence-specific DNA binding"/>
    <property type="evidence" value="ECO:0007669"/>
    <property type="project" value="TreeGrafter"/>
</dbReference>
<dbReference type="EMBL" id="MUJZ01003663">
    <property type="protein sequence ID" value="OTF83453.1"/>
    <property type="molecule type" value="Genomic_DNA"/>
</dbReference>
<evidence type="ECO:0000313" key="15">
    <source>
        <dbReference type="EMBL" id="OTF83453.1"/>
    </source>
</evidence>
<dbReference type="PROSITE" id="PS50157">
    <property type="entry name" value="ZINC_FINGER_C2H2_2"/>
    <property type="match status" value="1"/>
</dbReference>
<evidence type="ECO:0000259" key="13">
    <source>
        <dbReference type="PROSITE" id="PS50071"/>
    </source>
</evidence>
<keyword evidence="5" id="KW-0862">Zinc</keyword>
<evidence type="ECO:0000256" key="6">
    <source>
        <dbReference type="ARBA" id="ARBA00023125"/>
    </source>
</evidence>
<dbReference type="SUPFAM" id="SSF46689">
    <property type="entry name" value="Homeodomain-like"/>
    <property type="match status" value="1"/>
</dbReference>
<feature type="domain" description="C2H2-type" evidence="14">
    <location>
        <begin position="12"/>
        <end position="40"/>
    </location>
</feature>
<protein>
    <submittedName>
        <fullName evidence="15">Uncharacterized protein</fullName>
    </submittedName>
</protein>
<dbReference type="InterPro" id="IPR017970">
    <property type="entry name" value="Homeobox_CS"/>
</dbReference>
<dbReference type="AlphaFoldDB" id="A0A1Y3BUJ4"/>
<evidence type="ECO:0000256" key="3">
    <source>
        <dbReference type="ARBA" id="ARBA00022737"/>
    </source>
</evidence>
<feature type="compositionally biased region" description="Basic and acidic residues" evidence="12">
    <location>
        <begin position="419"/>
        <end position="434"/>
    </location>
</feature>
<feature type="compositionally biased region" description="Acidic residues" evidence="12">
    <location>
        <begin position="63"/>
        <end position="73"/>
    </location>
</feature>
<accession>A0A1Y3BUJ4</accession>
<dbReference type="SMART" id="SM00389">
    <property type="entry name" value="HOX"/>
    <property type="match status" value="1"/>
</dbReference>
<keyword evidence="4 9" id="KW-0863">Zinc-finger</keyword>
<evidence type="ECO:0000259" key="14">
    <source>
        <dbReference type="PROSITE" id="PS50157"/>
    </source>
</evidence>
<feature type="compositionally biased region" description="Polar residues" evidence="12">
    <location>
        <begin position="95"/>
        <end position="116"/>
    </location>
</feature>
<evidence type="ECO:0000256" key="4">
    <source>
        <dbReference type="ARBA" id="ARBA00022771"/>
    </source>
</evidence>
<comment type="caution">
    <text evidence="15">The sequence shown here is derived from an EMBL/GenBank/DDBJ whole genome shotgun (WGS) entry which is preliminary data.</text>
</comment>
<evidence type="ECO:0000256" key="8">
    <source>
        <dbReference type="ARBA" id="ARBA00023242"/>
    </source>
</evidence>
<reference evidence="15 16" key="1">
    <citation type="submission" date="2017-03" db="EMBL/GenBank/DDBJ databases">
        <title>Genome Survey of Euroglyphus maynei.</title>
        <authorList>
            <person name="Arlian L.G."/>
            <person name="Morgan M.S."/>
            <person name="Rider S.D."/>
        </authorList>
    </citation>
    <scope>NUCLEOTIDE SEQUENCE [LARGE SCALE GENOMIC DNA]</scope>
    <source>
        <strain evidence="15">Arlian Lab</strain>
        <tissue evidence="15">Whole body</tissue>
    </source>
</reference>
<keyword evidence="2" id="KW-0479">Metal-binding</keyword>
<feature type="DNA-binding region" description="Homeobox" evidence="10">
    <location>
        <begin position="293"/>
        <end position="352"/>
    </location>
</feature>
<feature type="compositionally biased region" description="Low complexity" evidence="12">
    <location>
        <begin position="236"/>
        <end position="250"/>
    </location>
</feature>
<feature type="domain" description="Homeobox" evidence="13">
    <location>
        <begin position="291"/>
        <end position="351"/>
    </location>
</feature>
<proteinExistence type="predicted"/>
<dbReference type="PROSITE" id="PS00027">
    <property type="entry name" value="HOMEOBOX_1"/>
    <property type="match status" value="1"/>
</dbReference>
<dbReference type="InterPro" id="IPR001356">
    <property type="entry name" value="HD"/>
</dbReference>
<dbReference type="OrthoDB" id="6417226at2759"/>
<sequence length="458" mass="49989">NDENATPEINKCQCDICLKEFSSIWVLKAHREEIHKDVIPLDVVESFADEYRNEYERKFFNGNDDDDGDDTTNEQDSIANNNDKNRQCNNESKRNNTGNNLSQSHHSSVESTMNQSVNDSIEEQTSNMITADHMNQLAANNLAQLLPNLSSNATPAEIAAANQMAAQIQFSQLLMGMGLAGMAAGMPMPPGMNVPFAAAAAMGIPPQLIPVMMADPMMAAAAAFNNPALAAQLNQAQQQQQVAATNSTPGTPSPAPATPVMSIQTSVNSQTSASAVAAAAAAAAAAASVSQQQKRARTRISDEQLKVLRQYFDINNSPTEEQLIEMSQKSGLPMKVIKHWFRNTLFKERQRNKDSPYNFNNPPSTFLNLDEYEKTGEAKVITLDDLNKSENNIVNECDGKPKAIINSNNTNNNNNNNNNKDKDSESECEGKNSSDVKSSSSNKDTDYATSDDEEMKPK</sequence>
<feature type="compositionally biased region" description="Acidic residues" evidence="12">
    <location>
        <begin position="449"/>
        <end position="458"/>
    </location>
</feature>
<evidence type="ECO:0000256" key="9">
    <source>
        <dbReference type="PROSITE-ProRule" id="PRU00042"/>
    </source>
</evidence>
<evidence type="ECO:0000256" key="5">
    <source>
        <dbReference type="ARBA" id="ARBA00022833"/>
    </source>
</evidence>
<dbReference type="GO" id="GO:0000981">
    <property type="term" value="F:DNA-binding transcription factor activity, RNA polymerase II-specific"/>
    <property type="evidence" value="ECO:0007669"/>
    <property type="project" value="InterPro"/>
</dbReference>
<evidence type="ECO:0000256" key="7">
    <source>
        <dbReference type="ARBA" id="ARBA00023155"/>
    </source>
</evidence>
<feature type="region of interest" description="Disordered" evidence="12">
    <location>
        <begin position="58"/>
        <end position="116"/>
    </location>
</feature>
<keyword evidence="7 10" id="KW-0371">Homeobox</keyword>
<feature type="compositionally biased region" description="Low complexity" evidence="12">
    <location>
        <begin position="406"/>
        <end position="418"/>
    </location>
</feature>
<keyword evidence="16" id="KW-1185">Reference proteome</keyword>
<evidence type="ECO:0000313" key="16">
    <source>
        <dbReference type="Proteomes" id="UP000194236"/>
    </source>
</evidence>
<dbReference type="InterPro" id="IPR013087">
    <property type="entry name" value="Znf_C2H2_type"/>
</dbReference>
<feature type="region of interest" description="Disordered" evidence="12">
    <location>
        <begin position="391"/>
        <end position="458"/>
    </location>
</feature>
<keyword evidence="8 10" id="KW-0539">Nucleus</keyword>